<dbReference type="Pfam" id="PF07690">
    <property type="entry name" value="MFS_1"/>
    <property type="match status" value="1"/>
</dbReference>
<dbReference type="InterPro" id="IPR011701">
    <property type="entry name" value="MFS"/>
</dbReference>
<protein>
    <submittedName>
        <fullName evidence="7">MFS transporter</fullName>
    </submittedName>
</protein>
<dbReference type="SUPFAM" id="SSF103473">
    <property type="entry name" value="MFS general substrate transporter"/>
    <property type="match status" value="1"/>
</dbReference>
<comment type="caution">
    <text evidence="7">The sequence shown here is derived from an EMBL/GenBank/DDBJ whole genome shotgun (WGS) entry which is preliminary data.</text>
</comment>
<dbReference type="PANTHER" id="PTHR12778">
    <property type="entry name" value="SOLUTE CARRIER FAMILY 33 ACETYL-COA TRANSPORTER -RELATED"/>
    <property type="match status" value="1"/>
</dbReference>
<accession>A0A970B877</accession>
<feature type="transmembrane region" description="Helical" evidence="6">
    <location>
        <begin position="97"/>
        <end position="116"/>
    </location>
</feature>
<evidence type="ECO:0000256" key="6">
    <source>
        <dbReference type="SAM" id="Phobius"/>
    </source>
</evidence>
<keyword evidence="4 6" id="KW-1133">Transmembrane helix</keyword>
<proteinExistence type="predicted"/>
<dbReference type="GO" id="GO:0022857">
    <property type="term" value="F:transmembrane transporter activity"/>
    <property type="evidence" value="ECO:0007669"/>
    <property type="project" value="InterPro"/>
</dbReference>
<dbReference type="CDD" id="cd17485">
    <property type="entry name" value="MFS_MFSD3"/>
    <property type="match status" value="1"/>
</dbReference>
<dbReference type="InterPro" id="IPR004752">
    <property type="entry name" value="AmpG_permease/AT-1"/>
</dbReference>
<keyword evidence="8" id="KW-1185">Reference proteome</keyword>
<feature type="transmembrane region" description="Helical" evidence="6">
    <location>
        <begin position="280"/>
        <end position="302"/>
    </location>
</feature>
<sequence length="415" mass="43923">MRPARPLLLLTALYLAQGLPFGFFVQALPVMMRDAGYSLLAIGATGLLSIPWVLKFLWAPYVDRYGTRRRWLLWLQGSSVCMAAGLAALNLTQALPILFVAMLLFNLIAATQDIATDGLTVRLLDARQRGLGNGIQVGAYRLGMVFGGGVLLWLYARTGWTTMFLAMAALLLLCSLPVWTLRDMPAAASMDKTPPPTPLRVAASWWPRLRQPGMPGFVLLICLYKFGDSMGASLIGPFMKDQGLTLTQIAWLKGALASATSLLGAAAGGWLAYRVGRRAALLFGGLTQTASLVLYGLAAIGIGGYPMIAAACIAEHVLGGIATVALFTLMMDASDPAHAGTDYTLLACVIVIAQGLASMSAAAVGQFLGYPILFASSTLLSGLGCAILVVAINRGVGPARLHTIWPRVRNEIGAA</sequence>
<feature type="transmembrane region" description="Helical" evidence="6">
    <location>
        <begin position="251"/>
        <end position="273"/>
    </location>
</feature>
<feature type="transmembrane region" description="Helical" evidence="6">
    <location>
        <begin position="343"/>
        <end position="364"/>
    </location>
</feature>
<dbReference type="InterPro" id="IPR036259">
    <property type="entry name" value="MFS_trans_sf"/>
</dbReference>
<feature type="transmembrane region" description="Helical" evidence="6">
    <location>
        <begin position="217"/>
        <end position="239"/>
    </location>
</feature>
<comment type="subcellular location">
    <subcellularLocation>
        <location evidence="1">Membrane</location>
        <topology evidence="1">Multi-pass membrane protein</topology>
    </subcellularLocation>
</comment>
<feature type="transmembrane region" description="Helical" evidence="6">
    <location>
        <begin position="162"/>
        <end position="181"/>
    </location>
</feature>
<feature type="transmembrane region" description="Helical" evidence="6">
    <location>
        <begin position="370"/>
        <end position="392"/>
    </location>
</feature>
<evidence type="ECO:0000256" key="5">
    <source>
        <dbReference type="ARBA" id="ARBA00023136"/>
    </source>
</evidence>
<feature type="transmembrane region" description="Helical" evidence="6">
    <location>
        <begin position="71"/>
        <end position="91"/>
    </location>
</feature>
<feature type="transmembrane region" description="Helical" evidence="6">
    <location>
        <begin position="137"/>
        <end position="156"/>
    </location>
</feature>
<feature type="transmembrane region" description="Helical" evidence="6">
    <location>
        <begin position="308"/>
        <end position="331"/>
    </location>
</feature>
<organism evidence="7 8">
    <name type="scientific">Solimonas marina</name>
    <dbReference type="NCBI Taxonomy" id="2714601"/>
    <lineage>
        <taxon>Bacteria</taxon>
        <taxon>Pseudomonadati</taxon>
        <taxon>Pseudomonadota</taxon>
        <taxon>Gammaproteobacteria</taxon>
        <taxon>Nevskiales</taxon>
        <taxon>Nevskiaceae</taxon>
        <taxon>Solimonas</taxon>
    </lineage>
</organism>
<dbReference type="Proteomes" id="UP000653472">
    <property type="component" value="Unassembled WGS sequence"/>
</dbReference>
<keyword evidence="3 6" id="KW-0812">Transmembrane</keyword>
<dbReference type="AlphaFoldDB" id="A0A970B877"/>
<dbReference type="GO" id="GO:0016020">
    <property type="term" value="C:membrane"/>
    <property type="evidence" value="ECO:0007669"/>
    <property type="project" value="UniProtKB-SubCell"/>
</dbReference>
<evidence type="ECO:0000256" key="1">
    <source>
        <dbReference type="ARBA" id="ARBA00004141"/>
    </source>
</evidence>
<reference evidence="7" key="1">
    <citation type="submission" date="2020-03" db="EMBL/GenBank/DDBJ databases">
        <title>Solimonas marina sp. nov., isolated from deep seawater of the Pacific Ocean.</title>
        <authorList>
            <person name="Liu X."/>
            <person name="Lai Q."/>
            <person name="Sun F."/>
            <person name="Gai Y."/>
            <person name="Li G."/>
            <person name="Shao Z."/>
        </authorList>
    </citation>
    <scope>NUCLEOTIDE SEQUENCE</scope>
    <source>
        <strain evidence="7">C16B3</strain>
    </source>
</reference>
<dbReference type="PANTHER" id="PTHR12778:SF10">
    <property type="entry name" value="MAJOR FACILITATOR SUPERFAMILY DOMAIN-CONTAINING PROTEIN 3"/>
    <property type="match status" value="1"/>
</dbReference>
<evidence type="ECO:0000313" key="8">
    <source>
        <dbReference type="Proteomes" id="UP000653472"/>
    </source>
</evidence>
<keyword evidence="2" id="KW-0813">Transport</keyword>
<keyword evidence="5 6" id="KW-0472">Membrane</keyword>
<evidence type="ECO:0000256" key="3">
    <source>
        <dbReference type="ARBA" id="ARBA00022692"/>
    </source>
</evidence>
<gene>
    <name evidence="7" type="ORF">G7Y82_20520</name>
</gene>
<evidence type="ECO:0000256" key="4">
    <source>
        <dbReference type="ARBA" id="ARBA00022989"/>
    </source>
</evidence>
<feature type="transmembrane region" description="Helical" evidence="6">
    <location>
        <begin position="37"/>
        <end position="59"/>
    </location>
</feature>
<evidence type="ECO:0000256" key="2">
    <source>
        <dbReference type="ARBA" id="ARBA00022448"/>
    </source>
</evidence>
<name>A0A970B877_9GAMM</name>
<evidence type="ECO:0000313" key="7">
    <source>
        <dbReference type="EMBL" id="NKF24698.1"/>
    </source>
</evidence>
<dbReference type="Gene3D" id="1.20.1250.20">
    <property type="entry name" value="MFS general substrate transporter like domains"/>
    <property type="match status" value="2"/>
</dbReference>
<dbReference type="EMBL" id="JAAVXB010000019">
    <property type="protein sequence ID" value="NKF24698.1"/>
    <property type="molecule type" value="Genomic_DNA"/>
</dbReference>